<sequence length="130" mass="14622">MNSQISSGFSAHSSYGFSALSSLFVCCLPSTTVLVQTHLRVHALCPHYGGQQMITVIFSLQLASSFRQSMGYYYYGEKRRCHERAHQREPRTEEDARMLAPDWASVHCACSAHPTMHVCHETVLKCLHSS</sequence>
<organism evidence="2 3">
    <name type="scientific">Toxocara canis</name>
    <name type="common">Canine roundworm</name>
    <dbReference type="NCBI Taxonomy" id="6265"/>
    <lineage>
        <taxon>Eukaryota</taxon>
        <taxon>Metazoa</taxon>
        <taxon>Ecdysozoa</taxon>
        <taxon>Nematoda</taxon>
        <taxon>Chromadorea</taxon>
        <taxon>Rhabditida</taxon>
        <taxon>Spirurina</taxon>
        <taxon>Ascaridomorpha</taxon>
        <taxon>Ascaridoidea</taxon>
        <taxon>Toxocaridae</taxon>
        <taxon>Toxocara</taxon>
    </lineage>
</organism>
<evidence type="ECO:0000313" key="2">
    <source>
        <dbReference type="Proteomes" id="UP000050794"/>
    </source>
</evidence>
<evidence type="ECO:0000313" key="3">
    <source>
        <dbReference type="WBParaSite" id="TCNE_0000702901-mRNA-1"/>
    </source>
</evidence>
<evidence type="ECO:0000313" key="1">
    <source>
        <dbReference type="EMBL" id="VDM38350.1"/>
    </source>
</evidence>
<dbReference type="EMBL" id="UYWY01019599">
    <property type="protein sequence ID" value="VDM38350.1"/>
    <property type="molecule type" value="Genomic_DNA"/>
</dbReference>
<reference evidence="3" key="1">
    <citation type="submission" date="2016-06" db="UniProtKB">
        <authorList>
            <consortium name="WormBaseParasite"/>
        </authorList>
    </citation>
    <scope>IDENTIFICATION</scope>
</reference>
<dbReference type="Proteomes" id="UP000050794">
    <property type="component" value="Unassembled WGS sequence"/>
</dbReference>
<proteinExistence type="predicted"/>
<dbReference type="WBParaSite" id="TCNE_0000702901-mRNA-1">
    <property type="protein sequence ID" value="TCNE_0000702901-mRNA-1"/>
    <property type="gene ID" value="TCNE_0000702901"/>
</dbReference>
<keyword evidence="2" id="KW-1185">Reference proteome</keyword>
<gene>
    <name evidence="1" type="ORF">TCNE_LOCUS7029</name>
</gene>
<dbReference type="AlphaFoldDB" id="A0A183UEV9"/>
<protein>
    <submittedName>
        <fullName evidence="3">Secreted protein</fullName>
    </submittedName>
</protein>
<reference evidence="1 2" key="2">
    <citation type="submission" date="2018-11" db="EMBL/GenBank/DDBJ databases">
        <authorList>
            <consortium name="Pathogen Informatics"/>
        </authorList>
    </citation>
    <scope>NUCLEOTIDE SEQUENCE [LARGE SCALE GENOMIC DNA]</scope>
</reference>
<accession>A0A183UEV9</accession>
<name>A0A183UEV9_TOXCA</name>